<dbReference type="Proteomes" id="UP001161704">
    <property type="component" value="Unassembled WGS sequence"/>
</dbReference>
<protein>
    <submittedName>
        <fullName evidence="2">RES family NAD+ phosphorylase</fullName>
    </submittedName>
</protein>
<evidence type="ECO:0000259" key="1">
    <source>
        <dbReference type="SMART" id="SM00953"/>
    </source>
</evidence>
<organism evidence="2 3">
    <name type="scientific">Aeromonas caviae</name>
    <name type="common">Aeromonas punctata</name>
    <dbReference type="NCBI Taxonomy" id="648"/>
    <lineage>
        <taxon>Bacteria</taxon>
        <taxon>Pseudomonadati</taxon>
        <taxon>Pseudomonadota</taxon>
        <taxon>Gammaproteobacteria</taxon>
        <taxon>Aeromonadales</taxon>
        <taxon>Aeromonadaceae</taxon>
        <taxon>Aeromonas</taxon>
    </lineage>
</organism>
<name>A0AA42UGC1_AERCA</name>
<evidence type="ECO:0000313" key="2">
    <source>
        <dbReference type="EMBL" id="MDH1508063.1"/>
    </source>
</evidence>
<dbReference type="EMBL" id="JAOCIZ010000235">
    <property type="protein sequence ID" value="MDH1508063.1"/>
    <property type="molecule type" value="Genomic_DNA"/>
</dbReference>
<dbReference type="InterPro" id="IPR014914">
    <property type="entry name" value="RES_dom"/>
</dbReference>
<dbReference type="Pfam" id="PF08808">
    <property type="entry name" value="RES"/>
    <property type="match status" value="1"/>
</dbReference>
<sequence>MTNMNVPMKAVANQQGYRLINSKYPPIHLFDDVATADEFETLYALQALTNPRLQNELGNLNLVPPAERPFGICGCSYALAPFTHVNPDGSRFSDGQQGMLYIADSVDTAIKEVSHHQQHYWQNVEGLSYDRLVMRSLHCEFDADPMADACILPISDPIYDSDSYVAARAFAETLRKLNAVGLEYHSVRNPGSICWGLFTPRTVKSIKQAAHFEMIWDGQKISAVYQISAH</sequence>
<reference evidence="2" key="1">
    <citation type="submission" date="2022-09" db="EMBL/GenBank/DDBJ databases">
        <title>Intensive care unit water sources are persistently colonized with multi-drug resistant bacteria and are the site of extensive horizontal gene transfer of antibiotic resistance genes.</title>
        <authorList>
            <person name="Diorio-Toth L."/>
        </authorList>
    </citation>
    <scope>NUCLEOTIDE SEQUENCE</scope>
    <source>
        <strain evidence="2">GD03710</strain>
    </source>
</reference>
<proteinExistence type="predicted"/>
<comment type="caution">
    <text evidence="2">The sequence shown here is derived from an EMBL/GenBank/DDBJ whole genome shotgun (WGS) entry which is preliminary data.</text>
</comment>
<feature type="domain" description="RES" evidence="1">
    <location>
        <begin position="81"/>
        <end position="209"/>
    </location>
</feature>
<evidence type="ECO:0000313" key="3">
    <source>
        <dbReference type="Proteomes" id="UP001161704"/>
    </source>
</evidence>
<dbReference type="AlphaFoldDB" id="A0AA42UGC1"/>
<accession>A0AA42UGC1</accession>
<gene>
    <name evidence="2" type="ORF">N5I20_23815</name>
</gene>
<dbReference type="RefSeq" id="WP_270833767.1">
    <property type="nucleotide sequence ID" value="NZ_JAOCFK010000057.1"/>
</dbReference>
<dbReference type="SMART" id="SM00953">
    <property type="entry name" value="RES"/>
    <property type="match status" value="1"/>
</dbReference>